<evidence type="ECO:0000313" key="2">
    <source>
        <dbReference type="EMBL" id="GAV71918.1"/>
    </source>
</evidence>
<comment type="caution">
    <text evidence="2">The sequence shown here is derived from an EMBL/GenBank/DDBJ whole genome shotgun (WGS) entry which is preliminary data.</text>
</comment>
<dbReference type="EMBL" id="BDDD01000953">
    <property type="protein sequence ID" value="GAV71918.1"/>
    <property type="molecule type" value="Genomic_DNA"/>
</dbReference>
<sequence length="138" mass="15014">GSTQHPSLATCHVPSACAPRPQTPSHRPFFCSVHTHAPSTRVGEPSARHRHPSRRPSHATTRPSQHGVSYPNPARSSALTWPCGGMPRCHSHETVARFSARRRSCCPCHQKPMTAHRGGASPGRFGAGSLLTNFRYSH</sequence>
<evidence type="ECO:0000313" key="3">
    <source>
        <dbReference type="Proteomes" id="UP000187406"/>
    </source>
</evidence>
<name>A0A1Q3BVR2_CEPFO</name>
<keyword evidence="3" id="KW-1185">Reference proteome</keyword>
<feature type="region of interest" description="Disordered" evidence="1">
    <location>
        <begin position="28"/>
        <end position="73"/>
    </location>
</feature>
<dbReference type="Proteomes" id="UP000187406">
    <property type="component" value="Unassembled WGS sequence"/>
</dbReference>
<proteinExistence type="predicted"/>
<organism evidence="2 3">
    <name type="scientific">Cephalotus follicularis</name>
    <name type="common">Albany pitcher plant</name>
    <dbReference type="NCBI Taxonomy" id="3775"/>
    <lineage>
        <taxon>Eukaryota</taxon>
        <taxon>Viridiplantae</taxon>
        <taxon>Streptophyta</taxon>
        <taxon>Embryophyta</taxon>
        <taxon>Tracheophyta</taxon>
        <taxon>Spermatophyta</taxon>
        <taxon>Magnoliopsida</taxon>
        <taxon>eudicotyledons</taxon>
        <taxon>Gunneridae</taxon>
        <taxon>Pentapetalae</taxon>
        <taxon>rosids</taxon>
        <taxon>fabids</taxon>
        <taxon>Oxalidales</taxon>
        <taxon>Cephalotaceae</taxon>
        <taxon>Cephalotus</taxon>
    </lineage>
</organism>
<feature type="non-terminal residue" evidence="2">
    <location>
        <position position="1"/>
    </location>
</feature>
<evidence type="ECO:0000256" key="1">
    <source>
        <dbReference type="SAM" id="MobiDB-lite"/>
    </source>
</evidence>
<feature type="compositionally biased region" description="Basic residues" evidence="1">
    <location>
        <begin position="48"/>
        <end position="57"/>
    </location>
</feature>
<dbReference type="AlphaFoldDB" id="A0A1Q3BVR2"/>
<gene>
    <name evidence="2" type="ORF">CFOL_v3_15407</name>
</gene>
<dbReference type="InParanoid" id="A0A1Q3BVR2"/>
<accession>A0A1Q3BVR2</accession>
<protein>
    <submittedName>
        <fullName evidence="2">Uncharacterized protein</fullName>
    </submittedName>
</protein>
<reference evidence="3" key="1">
    <citation type="submission" date="2016-04" db="EMBL/GenBank/DDBJ databases">
        <title>Cephalotus genome sequencing.</title>
        <authorList>
            <person name="Fukushima K."/>
            <person name="Hasebe M."/>
            <person name="Fang X."/>
        </authorList>
    </citation>
    <scope>NUCLEOTIDE SEQUENCE [LARGE SCALE GENOMIC DNA]</scope>
    <source>
        <strain evidence="3">cv. St1</strain>
    </source>
</reference>